<proteinExistence type="predicted"/>
<protein>
    <submittedName>
        <fullName evidence="1">Uncharacterized protein</fullName>
    </submittedName>
</protein>
<dbReference type="Proteomes" id="UP000232688">
    <property type="component" value="Unassembled WGS sequence"/>
</dbReference>
<organism evidence="1 2">
    <name type="scientific">Rhizophagus irregularis</name>
    <dbReference type="NCBI Taxonomy" id="588596"/>
    <lineage>
        <taxon>Eukaryota</taxon>
        <taxon>Fungi</taxon>
        <taxon>Fungi incertae sedis</taxon>
        <taxon>Mucoromycota</taxon>
        <taxon>Glomeromycotina</taxon>
        <taxon>Glomeromycetes</taxon>
        <taxon>Glomerales</taxon>
        <taxon>Glomeraceae</taxon>
        <taxon>Rhizophagus</taxon>
    </lineage>
</organism>
<sequence>MTPMTPMTPLTPLTPIIQIQYNPSKISISSPSSSSQLHEMEILQPNDNWKFSILTTNTLNSTISSSPSPTLHDGDSYLDGNFDNINIDNSNITNFVVIINIGEEPHVNKLRSNSIILSKRSSYFCTTSSQCWVKKHACLINQICRQKYLLQLGMAIVTVITGHDRLITVTDISQSKALTDRLTDHF</sequence>
<reference evidence="1 2" key="2">
    <citation type="submission" date="2017-10" db="EMBL/GenBank/DDBJ databases">
        <title>Genome analyses suggest a sexual origin of heterokaryosis in a supposedly ancient asexual fungus.</title>
        <authorList>
            <person name="Corradi N."/>
            <person name="Sedzielewska K."/>
            <person name="Noel J."/>
            <person name="Charron P."/>
            <person name="Farinelli L."/>
            <person name="Marton T."/>
            <person name="Kruger M."/>
            <person name="Pelin A."/>
            <person name="Brachmann A."/>
            <person name="Corradi N."/>
        </authorList>
    </citation>
    <scope>NUCLEOTIDE SEQUENCE [LARGE SCALE GENOMIC DNA]</scope>
    <source>
        <strain evidence="1 2">A1</strain>
    </source>
</reference>
<gene>
    <name evidence="1" type="ORF">RhiirA1_475411</name>
</gene>
<dbReference type="VEuPathDB" id="FungiDB:RhiirFUN_015803"/>
<dbReference type="VEuPathDB" id="FungiDB:RhiirA1_475411"/>
<name>A0A2N0QWV9_9GLOM</name>
<comment type="caution">
    <text evidence="1">The sequence shown here is derived from an EMBL/GenBank/DDBJ whole genome shotgun (WGS) entry which is preliminary data.</text>
</comment>
<dbReference type="AlphaFoldDB" id="A0A2N0QWV9"/>
<reference evidence="1 2" key="1">
    <citation type="submission" date="2017-10" db="EMBL/GenBank/DDBJ databases">
        <title>Extensive intraspecific genome diversity in a model arbuscular mycorrhizal fungus.</title>
        <authorList>
            <person name="Chen E.C.H."/>
            <person name="Morin E."/>
            <person name="Baudet D."/>
            <person name="Noel J."/>
            <person name="Ndikumana S."/>
            <person name="Charron P."/>
            <person name="St-Onge C."/>
            <person name="Giorgi J."/>
            <person name="Grigoriev I.V."/>
            <person name="Roux C."/>
            <person name="Martin F.M."/>
            <person name="Corradi N."/>
        </authorList>
    </citation>
    <scope>NUCLEOTIDE SEQUENCE [LARGE SCALE GENOMIC DNA]</scope>
    <source>
        <strain evidence="1 2">A1</strain>
    </source>
</reference>
<accession>A0A2N0QWV9</accession>
<dbReference type="EMBL" id="LLXH01002529">
    <property type="protein sequence ID" value="PKC55553.1"/>
    <property type="molecule type" value="Genomic_DNA"/>
</dbReference>
<evidence type="ECO:0000313" key="1">
    <source>
        <dbReference type="EMBL" id="PKC55553.1"/>
    </source>
</evidence>
<dbReference type="VEuPathDB" id="FungiDB:FUN_010518"/>
<evidence type="ECO:0000313" key="2">
    <source>
        <dbReference type="Proteomes" id="UP000232688"/>
    </source>
</evidence>